<organism evidence="2 3">
    <name type="scientific">Vanilla planifolia</name>
    <name type="common">Vanilla</name>
    <dbReference type="NCBI Taxonomy" id="51239"/>
    <lineage>
        <taxon>Eukaryota</taxon>
        <taxon>Viridiplantae</taxon>
        <taxon>Streptophyta</taxon>
        <taxon>Embryophyta</taxon>
        <taxon>Tracheophyta</taxon>
        <taxon>Spermatophyta</taxon>
        <taxon>Magnoliopsida</taxon>
        <taxon>Liliopsida</taxon>
        <taxon>Asparagales</taxon>
        <taxon>Orchidaceae</taxon>
        <taxon>Vanilloideae</taxon>
        <taxon>Vanilleae</taxon>
        <taxon>Vanilla</taxon>
    </lineage>
</organism>
<dbReference type="OrthoDB" id="74813at2759"/>
<evidence type="ECO:0000313" key="2">
    <source>
        <dbReference type="EMBL" id="KAG0480133.1"/>
    </source>
</evidence>
<proteinExistence type="predicted"/>
<feature type="compositionally biased region" description="Low complexity" evidence="1">
    <location>
        <begin position="42"/>
        <end position="55"/>
    </location>
</feature>
<gene>
    <name evidence="2" type="ORF">HPP92_010991</name>
</gene>
<name>A0A835QY65_VANPL</name>
<feature type="region of interest" description="Disordered" evidence="1">
    <location>
        <begin position="42"/>
        <end position="70"/>
    </location>
</feature>
<protein>
    <submittedName>
        <fullName evidence="2">Uncharacterized protein</fullName>
    </submittedName>
</protein>
<reference evidence="2 3" key="1">
    <citation type="journal article" date="2020" name="Nat. Food">
        <title>A phased Vanilla planifolia genome enables genetic improvement of flavour and production.</title>
        <authorList>
            <person name="Hasing T."/>
            <person name="Tang H."/>
            <person name="Brym M."/>
            <person name="Khazi F."/>
            <person name="Huang T."/>
            <person name="Chambers A.H."/>
        </authorList>
    </citation>
    <scope>NUCLEOTIDE SEQUENCE [LARGE SCALE GENOMIC DNA]</scope>
    <source>
        <tissue evidence="2">Leaf</tissue>
    </source>
</reference>
<dbReference type="Proteomes" id="UP000636800">
    <property type="component" value="Chromosome 5"/>
</dbReference>
<keyword evidence="3" id="KW-1185">Reference proteome</keyword>
<sequence>MEASRGRMLYANCMRNLMVNQSAALYMTDGRGEFHSTTAIEGSSAAPAAATGASTARRRSTKGMWDSQNKSCARHCSNTQQIACTMNNKTTTLQIGMWTSERCKQEPNKSMHLHRRHRAICEAR</sequence>
<dbReference type="EMBL" id="JADCNL010000005">
    <property type="protein sequence ID" value="KAG0480133.1"/>
    <property type="molecule type" value="Genomic_DNA"/>
</dbReference>
<evidence type="ECO:0000313" key="3">
    <source>
        <dbReference type="Proteomes" id="UP000636800"/>
    </source>
</evidence>
<dbReference type="AlphaFoldDB" id="A0A835QY65"/>
<evidence type="ECO:0000256" key="1">
    <source>
        <dbReference type="SAM" id="MobiDB-lite"/>
    </source>
</evidence>
<accession>A0A835QY65</accession>
<comment type="caution">
    <text evidence="2">The sequence shown here is derived from an EMBL/GenBank/DDBJ whole genome shotgun (WGS) entry which is preliminary data.</text>
</comment>